<dbReference type="OrthoDB" id="2735257at2759"/>
<organism evidence="2 3">
    <name type="scientific">Trametes coccinea (strain BRFM310)</name>
    <name type="common">Pycnoporus coccineus</name>
    <dbReference type="NCBI Taxonomy" id="1353009"/>
    <lineage>
        <taxon>Eukaryota</taxon>
        <taxon>Fungi</taxon>
        <taxon>Dikarya</taxon>
        <taxon>Basidiomycota</taxon>
        <taxon>Agaricomycotina</taxon>
        <taxon>Agaricomycetes</taxon>
        <taxon>Polyporales</taxon>
        <taxon>Polyporaceae</taxon>
        <taxon>Trametes</taxon>
    </lineage>
</organism>
<evidence type="ECO:0000256" key="1">
    <source>
        <dbReference type="SAM" id="MobiDB-lite"/>
    </source>
</evidence>
<name>A0A1Y2IBD0_TRAC3</name>
<keyword evidence="3" id="KW-1185">Reference proteome</keyword>
<feature type="compositionally biased region" description="Low complexity" evidence="1">
    <location>
        <begin position="162"/>
        <end position="180"/>
    </location>
</feature>
<evidence type="ECO:0000313" key="2">
    <source>
        <dbReference type="EMBL" id="OSC98448.1"/>
    </source>
</evidence>
<feature type="region of interest" description="Disordered" evidence="1">
    <location>
        <begin position="138"/>
        <end position="180"/>
    </location>
</feature>
<dbReference type="AlphaFoldDB" id="A0A1Y2IBD0"/>
<sequence>MSSPTNNIIIGHNHPQAVSESNAAATPPNADALRITIPHTDARTPAPLDTPSHGHPNVIEGPATEARVATPDVATAGQLHFALPSRGSPIHPRPSARVSRRSSLFSVANDAQDEDDAHDNATVEHPLLSLVQNGLMGPTMEAEEPESAELNGRFDQPAGEHAVSSASASDPTSAAPVRDA</sequence>
<feature type="region of interest" description="Disordered" evidence="1">
    <location>
        <begin position="1"/>
        <end position="27"/>
    </location>
</feature>
<evidence type="ECO:0000313" key="3">
    <source>
        <dbReference type="Proteomes" id="UP000193067"/>
    </source>
</evidence>
<proteinExistence type="predicted"/>
<dbReference type="Proteomes" id="UP000193067">
    <property type="component" value="Unassembled WGS sequence"/>
</dbReference>
<gene>
    <name evidence="2" type="ORF">PYCCODRAFT_1439316</name>
</gene>
<dbReference type="EMBL" id="KZ084138">
    <property type="protein sequence ID" value="OSC98448.1"/>
    <property type="molecule type" value="Genomic_DNA"/>
</dbReference>
<protein>
    <submittedName>
        <fullName evidence="2">Uncharacterized protein</fullName>
    </submittedName>
</protein>
<reference evidence="2 3" key="1">
    <citation type="journal article" date="2015" name="Biotechnol. Biofuels">
        <title>Enhanced degradation of softwood versus hardwood by the white-rot fungus Pycnoporus coccineus.</title>
        <authorList>
            <person name="Couturier M."/>
            <person name="Navarro D."/>
            <person name="Chevret D."/>
            <person name="Henrissat B."/>
            <person name="Piumi F."/>
            <person name="Ruiz-Duenas F.J."/>
            <person name="Martinez A.T."/>
            <person name="Grigoriev I.V."/>
            <person name="Riley R."/>
            <person name="Lipzen A."/>
            <person name="Berrin J.G."/>
            <person name="Master E.R."/>
            <person name="Rosso M.N."/>
        </authorList>
    </citation>
    <scope>NUCLEOTIDE SEQUENCE [LARGE SCALE GENOMIC DNA]</scope>
    <source>
        <strain evidence="2 3">BRFM310</strain>
    </source>
</reference>
<accession>A0A1Y2IBD0</accession>